<dbReference type="Pfam" id="PF04773">
    <property type="entry name" value="FecR"/>
    <property type="match status" value="1"/>
</dbReference>
<dbReference type="Pfam" id="PF16344">
    <property type="entry name" value="FecR_C"/>
    <property type="match status" value="1"/>
</dbReference>
<evidence type="ECO:0000259" key="3">
    <source>
        <dbReference type="Pfam" id="PF16344"/>
    </source>
</evidence>
<dbReference type="OrthoDB" id="1097347at2"/>
<keyword evidence="5" id="KW-1185">Reference proteome</keyword>
<sequence>MDKDYLIENWLKDDLNDVEKDMFSKLDDAQLNEYIIENAQHFKASYFSKSDDFNTFKTQYKSSKTPVKKLNGFSPLLKIASVVVIGLGLYFAFFSNTLTHVETLVGEKSVIELPDHSKVALNALSSIEFNTKNWDENRFLRLDGEAYFMVAKGKTFDVKTENGTVTVVGTQFNVKQRENYFEVKCFEGIVKVTSDTITRKLLAGDVYQILNGKFTEGKIVTSAPKWRENRSEFEAIPIKEVLSELERQYNIQVTFKNINTNRLFTGEFVHNNLENALIAITLPMNMTYELSSSNLVIIHGKEN</sequence>
<keyword evidence="1" id="KW-0472">Membrane</keyword>
<protein>
    <submittedName>
        <fullName evidence="4">Anti-sigma factor</fullName>
    </submittedName>
</protein>
<feature type="domain" description="FecR protein" evidence="2">
    <location>
        <begin position="101"/>
        <end position="191"/>
    </location>
</feature>
<name>A0A2N3HN34_9FLAO</name>
<keyword evidence="1" id="KW-0812">Transmembrane</keyword>
<gene>
    <name evidence="4" type="ORF">CSW08_04020</name>
</gene>
<keyword evidence="1" id="KW-1133">Transmembrane helix</keyword>
<dbReference type="InterPro" id="IPR012373">
    <property type="entry name" value="Ferrdict_sens_TM"/>
</dbReference>
<evidence type="ECO:0000259" key="2">
    <source>
        <dbReference type="Pfam" id="PF04773"/>
    </source>
</evidence>
<dbReference type="InterPro" id="IPR006860">
    <property type="entry name" value="FecR"/>
</dbReference>
<dbReference type="GO" id="GO:0016989">
    <property type="term" value="F:sigma factor antagonist activity"/>
    <property type="evidence" value="ECO:0007669"/>
    <property type="project" value="TreeGrafter"/>
</dbReference>
<dbReference type="PIRSF" id="PIRSF018266">
    <property type="entry name" value="FecR"/>
    <property type="match status" value="1"/>
</dbReference>
<evidence type="ECO:0000313" key="5">
    <source>
        <dbReference type="Proteomes" id="UP000233435"/>
    </source>
</evidence>
<proteinExistence type="predicted"/>
<organism evidence="4 5">
    <name type="scientific">Confluentibacter flavum</name>
    <dbReference type="NCBI Taxonomy" id="1909700"/>
    <lineage>
        <taxon>Bacteria</taxon>
        <taxon>Pseudomonadati</taxon>
        <taxon>Bacteroidota</taxon>
        <taxon>Flavobacteriia</taxon>
        <taxon>Flavobacteriales</taxon>
        <taxon>Flavobacteriaceae</taxon>
        <taxon>Confluentibacter</taxon>
    </lineage>
</organism>
<dbReference type="RefSeq" id="WP_106658614.1">
    <property type="nucleotide sequence ID" value="NZ_PJEO01000014.1"/>
</dbReference>
<accession>A0A2N3HN34</accession>
<feature type="domain" description="Protein FecR C-terminal" evidence="3">
    <location>
        <begin position="233"/>
        <end position="295"/>
    </location>
</feature>
<dbReference type="Proteomes" id="UP000233435">
    <property type="component" value="Unassembled WGS sequence"/>
</dbReference>
<dbReference type="AlphaFoldDB" id="A0A2N3HN34"/>
<dbReference type="InterPro" id="IPR032508">
    <property type="entry name" value="FecR_C"/>
</dbReference>
<dbReference type="Gene3D" id="3.55.50.30">
    <property type="match status" value="1"/>
</dbReference>
<dbReference type="Gene3D" id="2.60.120.1440">
    <property type="match status" value="1"/>
</dbReference>
<dbReference type="PANTHER" id="PTHR30273">
    <property type="entry name" value="PERIPLASMIC SIGNAL SENSOR AND SIGMA FACTOR ACTIVATOR FECR-RELATED"/>
    <property type="match status" value="1"/>
</dbReference>
<feature type="transmembrane region" description="Helical" evidence="1">
    <location>
        <begin position="76"/>
        <end position="94"/>
    </location>
</feature>
<dbReference type="PANTHER" id="PTHR30273:SF2">
    <property type="entry name" value="PROTEIN FECR"/>
    <property type="match status" value="1"/>
</dbReference>
<evidence type="ECO:0000256" key="1">
    <source>
        <dbReference type="SAM" id="Phobius"/>
    </source>
</evidence>
<dbReference type="EMBL" id="PJEO01000014">
    <property type="protein sequence ID" value="PKQ46337.1"/>
    <property type="molecule type" value="Genomic_DNA"/>
</dbReference>
<reference evidence="4 5" key="1">
    <citation type="submission" date="2017-12" db="EMBL/GenBank/DDBJ databases">
        <title>Confluentibacter flavum sp. nov., isolated from the saline lake.</title>
        <authorList>
            <person name="Yu L."/>
        </authorList>
    </citation>
    <scope>NUCLEOTIDE SEQUENCE [LARGE SCALE GENOMIC DNA]</scope>
    <source>
        <strain evidence="4 5">3B</strain>
    </source>
</reference>
<comment type="caution">
    <text evidence="4">The sequence shown here is derived from an EMBL/GenBank/DDBJ whole genome shotgun (WGS) entry which is preliminary data.</text>
</comment>
<evidence type="ECO:0000313" key="4">
    <source>
        <dbReference type="EMBL" id="PKQ46337.1"/>
    </source>
</evidence>